<dbReference type="InterPro" id="IPR053164">
    <property type="entry name" value="IS1016-like_transposase"/>
</dbReference>
<feature type="compositionally biased region" description="Acidic residues" evidence="1">
    <location>
        <begin position="447"/>
        <end position="467"/>
    </location>
</feature>
<name>A0AAV2RBS1_MEGNR</name>
<protein>
    <recommendedName>
        <fullName evidence="2">ISXO2-like transposase domain-containing protein</fullName>
    </recommendedName>
</protein>
<evidence type="ECO:0000313" key="4">
    <source>
        <dbReference type="Proteomes" id="UP001497623"/>
    </source>
</evidence>
<dbReference type="PANTHER" id="PTHR47163">
    <property type="entry name" value="DDE_TNP_IS1595 DOMAIN-CONTAINING PROTEIN"/>
    <property type="match status" value="1"/>
</dbReference>
<accession>A0AAV2RBS1</accession>
<dbReference type="Proteomes" id="UP001497623">
    <property type="component" value="Unassembled WGS sequence"/>
</dbReference>
<evidence type="ECO:0000256" key="1">
    <source>
        <dbReference type="SAM" id="MobiDB-lite"/>
    </source>
</evidence>
<evidence type="ECO:0000313" key="3">
    <source>
        <dbReference type="EMBL" id="CAL4120772.1"/>
    </source>
</evidence>
<evidence type="ECO:0000259" key="2">
    <source>
        <dbReference type="SMART" id="SM01126"/>
    </source>
</evidence>
<feature type="region of interest" description="Disordered" evidence="1">
    <location>
        <begin position="426"/>
        <end position="467"/>
    </location>
</feature>
<dbReference type="SMART" id="SM01126">
    <property type="entry name" value="DDE_Tnp_IS1595"/>
    <property type="match status" value="1"/>
</dbReference>
<dbReference type="EMBL" id="CAXKWB010018346">
    <property type="protein sequence ID" value="CAL4120772.1"/>
    <property type="molecule type" value="Genomic_DNA"/>
</dbReference>
<dbReference type="PANTHER" id="PTHR47163:SF2">
    <property type="entry name" value="SI:DKEY-17M8.2"/>
    <property type="match status" value="1"/>
</dbReference>
<keyword evidence="4" id="KW-1185">Reference proteome</keyword>
<proteinExistence type="predicted"/>
<feature type="domain" description="ISXO2-like transposase" evidence="2">
    <location>
        <begin position="255"/>
        <end position="398"/>
    </location>
</feature>
<organism evidence="3 4">
    <name type="scientific">Meganyctiphanes norvegica</name>
    <name type="common">Northern krill</name>
    <name type="synonym">Thysanopoda norvegica</name>
    <dbReference type="NCBI Taxonomy" id="48144"/>
    <lineage>
        <taxon>Eukaryota</taxon>
        <taxon>Metazoa</taxon>
        <taxon>Ecdysozoa</taxon>
        <taxon>Arthropoda</taxon>
        <taxon>Crustacea</taxon>
        <taxon>Multicrustacea</taxon>
        <taxon>Malacostraca</taxon>
        <taxon>Eumalacostraca</taxon>
        <taxon>Eucarida</taxon>
        <taxon>Euphausiacea</taxon>
        <taxon>Euphausiidae</taxon>
        <taxon>Meganyctiphanes</taxon>
    </lineage>
</organism>
<reference evidence="3 4" key="1">
    <citation type="submission" date="2024-05" db="EMBL/GenBank/DDBJ databases">
        <authorList>
            <person name="Wallberg A."/>
        </authorList>
    </citation>
    <scope>NUCLEOTIDE SEQUENCE [LARGE SCALE GENOMIC DNA]</scope>
</reference>
<dbReference type="Pfam" id="PF12762">
    <property type="entry name" value="DDE_Tnp_IS1595"/>
    <property type="match status" value="1"/>
</dbReference>
<sequence length="486" mass="55887">MLFTEGTSLSVNTDPSKILGEASNSHNEGVIIISLIGKSKEENIIGDSDFMFNLLADSEFGNEMSSNPRYDKTKHEVVLNIKDSSRIPNLLRITELKDNNNLGIWPIECTSPVCSGCNLSEYKVVEMCYHNDEGALKLFRQHGVLPMSMTCPKCNKACTLNETKNKWFWRCQRQHSKGKQKKKRCNFSMSDNRGSFLENSHLKSWKVLMFINIWLRKHFSQASTIDNLDINSATSVAWGSSCSEITQFWFNNQKPIGGENIVVEIDEILVVEKMERGKCGKKIRLFGGIEHESKKCFVVPFVQENDTSVQLQKHNSSTLISLIKKYIVQNSILYSDKWKAYSLNKEGYIHKIVQPKDSSVHTQCIQRLLRNTKEWVRGPGVRKKYIKEYVCRYLFLRQCKKGEELHNFLIETANLYNSHIKSKSQSKKKALPIPRYKNSDLEKDSDLENSDSQYDLDSEEDLDSEQDPDLVEDYLEKVFGSHCSHC</sequence>
<dbReference type="AlphaFoldDB" id="A0AAV2RBS1"/>
<feature type="compositionally biased region" description="Basic and acidic residues" evidence="1">
    <location>
        <begin position="437"/>
        <end position="446"/>
    </location>
</feature>
<comment type="caution">
    <text evidence="3">The sequence shown here is derived from an EMBL/GenBank/DDBJ whole genome shotgun (WGS) entry which is preliminary data.</text>
</comment>
<dbReference type="InterPro" id="IPR024445">
    <property type="entry name" value="Tnp_ISXO2-like"/>
</dbReference>
<gene>
    <name evidence="3" type="ORF">MNOR_LOCUS22113</name>
</gene>